<comment type="subcellular location">
    <subcellularLocation>
        <location evidence="1">Membrane</location>
        <topology evidence="1">Multi-pass membrane protein</topology>
    </subcellularLocation>
</comment>
<dbReference type="InterPro" id="IPR004837">
    <property type="entry name" value="NaCa_Exmemb"/>
</dbReference>
<dbReference type="PANTHER" id="PTHR12266:SF0">
    <property type="entry name" value="MITOCHONDRIAL SODIUM_CALCIUM EXCHANGER PROTEIN"/>
    <property type="match status" value="1"/>
</dbReference>
<evidence type="ECO:0000259" key="9">
    <source>
        <dbReference type="Pfam" id="PF01699"/>
    </source>
</evidence>
<feature type="transmembrane region" description="Helical" evidence="8">
    <location>
        <begin position="801"/>
        <end position="822"/>
    </location>
</feature>
<dbReference type="PANTHER" id="PTHR12266">
    <property type="entry name" value="NA+/CA2+ K+ INDEPENDENT EXCHANGER"/>
    <property type="match status" value="1"/>
</dbReference>
<dbReference type="OrthoDB" id="407410at2759"/>
<evidence type="ECO:0000256" key="3">
    <source>
        <dbReference type="ARBA" id="ARBA00022448"/>
    </source>
</evidence>
<feature type="region of interest" description="Disordered" evidence="7">
    <location>
        <begin position="296"/>
        <end position="318"/>
    </location>
</feature>
<feature type="region of interest" description="Disordered" evidence="7">
    <location>
        <begin position="416"/>
        <end position="579"/>
    </location>
</feature>
<evidence type="ECO:0000256" key="7">
    <source>
        <dbReference type="SAM" id="MobiDB-lite"/>
    </source>
</evidence>
<comment type="similarity">
    <text evidence="2">Belongs to the Ca(2+):cation antiporter (CaCA) (TC 2.A.19) family.</text>
</comment>
<feature type="transmembrane region" description="Helical" evidence="8">
    <location>
        <begin position="834"/>
        <end position="853"/>
    </location>
</feature>
<dbReference type="EMBL" id="PDNA01000196">
    <property type="protein sequence ID" value="PGH04747.1"/>
    <property type="molecule type" value="Genomic_DNA"/>
</dbReference>
<evidence type="ECO:0000313" key="10">
    <source>
        <dbReference type="EMBL" id="PGH04747.1"/>
    </source>
</evidence>
<keyword evidence="4 8" id="KW-0812">Transmembrane</keyword>
<feature type="compositionally biased region" description="Acidic residues" evidence="7">
    <location>
        <begin position="298"/>
        <end position="311"/>
    </location>
</feature>
<feature type="domain" description="Sodium/calcium exchanger membrane region" evidence="9">
    <location>
        <begin position="129"/>
        <end position="269"/>
    </location>
</feature>
<keyword evidence="11" id="KW-1185">Reference proteome</keyword>
<name>A0A2B7X7Q3_POLH7</name>
<feature type="transmembrane region" description="Helical" evidence="8">
    <location>
        <begin position="987"/>
        <end position="1005"/>
    </location>
</feature>
<comment type="caution">
    <text evidence="10">The sequence shown here is derived from an EMBL/GenBank/DDBJ whole genome shotgun (WGS) entry which is preliminary data.</text>
</comment>
<dbReference type="GO" id="GO:0008324">
    <property type="term" value="F:monoatomic cation transmembrane transporter activity"/>
    <property type="evidence" value="ECO:0007669"/>
    <property type="project" value="TreeGrafter"/>
</dbReference>
<dbReference type="STRING" id="1447883.A0A2B7X7Q3"/>
<dbReference type="Proteomes" id="UP000224634">
    <property type="component" value="Unassembled WGS sequence"/>
</dbReference>
<dbReference type="Gene3D" id="1.20.1420.30">
    <property type="entry name" value="NCX, central ion-binding region"/>
    <property type="match status" value="2"/>
</dbReference>
<accession>A0A2B7X7Q3</accession>
<feature type="transmembrane region" description="Helical" evidence="8">
    <location>
        <begin position="859"/>
        <end position="881"/>
    </location>
</feature>
<reference evidence="10 11" key="1">
    <citation type="submission" date="2017-10" db="EMBL/GenBank/DDBJ databases">
        <title>Comparative genomics in systemic dimorphic fungi from Ajellomycetaceae.</title>
        <authorList>
            <person name="Munoz J.F."/>
            <person name="Mcewen J.G."/>
            <person name="Clay O.K."/>
            <person name="Cuomo C.A."/>
        </authorList>
    </citation>
    <scope>NUCLEOTIDE SEQUENCE [LARGE SCALE GENOMIC DNA]</scope>
    <source>
        <strain evidence="10 11">UAMH7299</strain>
    </source>
</reference>
<feature type="domain" description="Sodium/calcium exchanger membrane region" evidence="9">
    <location>
        <begin position="838"/>
        <end position="1000"/>
    </location>
</feature>
<dbReference type="InterPro" id="IPR051359">
    <property type="entry name" value="CaCA_antiporter"/>
</dbReference>
<evidence type="ECO:0000256" key="8">
    <source>
        <dbReference type="SAM" id="Phobius"/>
    </source>
</evidence>
<evidence type="ECO:0000256" key="4">
    <source>
        <dbReference type="ARBA" id="ARBA00022692"/>
    </source>
</evidence>
<organism evidence="10 11">
    <name type="scientific">Polytolypa hystricis (strain UAMH7299)</name>
    <dbReference type="NCBI Taxonomy" id="1447883"/>
    <lineage>
        <taxon>Eukaryota</taxon>
        <taxon>Fungi</taxon>
        <taxon>Dikarya</taxon>
        <taxon>Ascomycota</taxon>
        <taxon>Pezizomycotina</taxon>
        <taxon>Eurotiomycetes</taxon>
        <taxon>Eurotiomycetidae</taxon>
        <taxon>Onygenales</taxon>
        <taxon>Onygenales incertae sedis</taxon>
        <taxon>Polytolypa</taxon>
    </lineage>
</organism>
<feature type="compositionally biased region" description="Low complexity" evidence="7">
    <location>
        <begin position="493"/>
        <end position="513"/>
    </location>
</feature>
<feature type="transmembrane region" description="Helical" evidence="8">
    <location>
        <begin position="250"/>
        <end position="274"/>
    </location>
</feature>
<evidence type="ECO:0000256" key="5">
    <source>
        <dbReference type="ARBA" id="ARBA00022989"/>
    </source>
</evidence>
<feature type="transmembrane region" description="Helical" evidence="8">
    <location>
        <begin position="154"/>
        <end position="173"/>
    </location>
</feature>
<keyword evidence="3" id="KW-0813">Transport</keyword>
<feature type="transmembrane region" description="Helical" evidence="8">
    <location>
        <begin position="24"/>
        <end position="44"/>
    </location>
</feature>
<evidence type="ECO:0000256" key="2">
    <source>
        <dbReference type="ARBA" id="ARBA00008170"/>
    </source>
</evidence>
<dbReference type="InterPro" id="IPR044880">
    <property type="entry name" value="NCX_ion-bd_dom_sf"/>
</dbReference>
<evidence type="ECO:0000313" key="11">
    <source>
        <dbReference type="Proteomes" id="UP000224634"/>
    </source>
</evidence>
<protein>
    <recommendedName>
        <fullName evidence="9">Sodium/calcium exchanger membrane region domain-containing protein</fullName>
    </recommendedName>
</protein>
<dbReference type="AlphaFoldDB" id="A0A2B7X7Q3"/>
<feature type="transmembrane region" description="Helical" evidence="8">
    <location>
        <begin position="948"/>
        <end position="975"/>
    </location>
</feature>
<proteinExistence type="inferred from homology"/>
<evidence type="ECO:0000256" key="1">
    <source>
        <dbReference type="ARBA" id="ARBA00004141"/>
    </source>
</evidence>
<keyword evidence="6 8" id="KW-0472">Membrane</keyword>
<feature type="transmembrane region" description="Helical" evidence="8">
    <location>
        <begin position="123"/>
        <end position="142"/>
    </location>
</feature>
<feature type="transmembrane region" description="Helical" evidence="8">
    <location>
        <begin position="770"/>
        <end position="789"/>
    </location>
</feature>
<dbReference type="Pfam" id="PF01699">
    <property type="entry name" value="Na_Ca_ex"/>
    <property type="match status" value="2"/>
</dbReference>
<feature type="transmembrane region" description="Helical" evidence="8">
    <location>
        <begin position="901"/>
        <end position="928"/>
    </location>
</feature>
<feature type="region of interest" description="Disordered" evidence="7">
    <location>
        <begin position="676"/>
        <end position="696"/>
    </location>
</feature>
<keyword evidence="5 8" id="KW-1133">Transmembrane helix</keyword>
<dbReference type="GO" id="GO:0006874">
    <property type="term" value="P:intracellular calcium ion homeostasis"/>
    <property type="evidence" value="ECO:0007669"/>
    <property type="project" value="TreeGrafter"/>
</dbReference>
<sequence length="1013" mass="110096">MPMSYSLSPEAASRRSRPRYSVRPFYMTILAISVLTLISAGLHLTRNANPSRSGPQLAKRQHSLSLSSAHDLFSLQDNGSECRQVHNAKDQCAFVLAHCADHEIGLFSYLQLYFCRLKNAKPVAFSIIALWLAVLFSTIGIAASDFLCINLSTIAGILGMSESLTGVTFLAFGNGSPDVFSTFAAMSSDSGSLAIGELIGAAGFITAVVAGSMALVRPFKVARRSFVRDVGFFICAASFSLVFLADGELHVWECITMIAFYIFYVVVVVTWHWYMGRQRRIWERNTAARTHFHIPENQELEIEEEPEDDDQPVAGQDQPLLHGPSIEDFSALERANIPAWKIDADVDEDDEVRDRYLAELQGNMRVSRAPTGARRSTINPIRPSLVGALEFRSVLSSLQRSRNIRSGPIHLRRYSDEAGLSATPDQPNRLIPRLHPNSSRARAVSANEPTTRYSDEAPIGPQDDLVVPGPATVSQPLEHHEPEGGPRLPFIVPSTELTTSPSSSGFPSRSQSPVPRDNYGGQRHLAPPEDDFQNPNYLSEGRHSDRGASIAISPRGGPRGDVPPLSPRPGSESNIPFPPYSDEIMSIRSLSPTRRLSPPSLSNVSTYTQDQYIHVPESKPLKWWPYKVLPAPHIIIASLFPTLYGWNDKTGWERFLGIVSAPSVFLLTMTLPVVEPKDSRSDNSSEPTLGAVTPAQTLGHQSPDIILSGTSPVLHAPQRITISQADGPNNVPVFGKPLPSVGLRHRQDSELPIPQAAIDQSTAPKEWNRWLLSVQLVTSPFFVTLTTWVNLDDDLNPRTLLIPSLISLLVSCVLLITLLLTTKSGSTQLPDRSRPFLAFLGFIVAIAWISTIASEVVNVLKTIGVVLSISDSLLGLTVFAIGNSLGDLVADITVARLGYPVMALSACFGGPMLNILLGVGIGGLYMTLHPSSSSSYALVPQAVSTASRIYHITISKTLLISGAGLLLTLVGLLIAVPLNGWRMDRKVGWALITVWSISTLGNVILELASGSGS</sequence>
<evidence type="ECO:0000256" key="6">
    <source>
        <dbReference type="ARBA" id="ARBA00023136"/>
    </source>
</evidence>
<gene>
    <name evidence="10" type="ORF">AJ80_08477</name>
</gene>
<feature type="transmembrane region" description="Helical" evidence="8">
    <location>
        <begin position="193"/>
        <end position="214"/>
    </location>
</feature>
<dbReference type="GO" id="GO:0016020">
    <property type="term" value="C:membrane"/>
    <property type="evidence" value="ECO:0007669"/>
    <property type="project" value="UniProtKB-SubCell"/>
</dbReference>
<feature type="transmembrane region" description="Helical" evidence="8">
    <location>
        <begin position="226"/>
        <end position="244"/>
    </location>
</feature>